<evidence type="ECO:0000256" key="3">
    <source>
        <dbReference type="ARBA" id="ARBA00022553"/>
    </source>
</evidence>
<dbReference type="InterPro" id="IPR036890">
    <property type="entry name" value="HATPase_C_sf"/>
</dbReference>
<keyword evidence="10" id="KW-0238">DNA-binding</keyword>
<evidence type="ECO:0000256" key="9">
    <source>
        <dbReference type="ARBA" id="ARBA00023015"/>
    </source>
</evidence>
<keyword evidence="5" id="KW-0547">Nucleotide-binding</keyword>
<dbReference type="SUPFAM" id="SSF46689">
    <property type="entry name" value="Homeodomain-like"/>
    <property type="match status" value="1"/>
</dbReference>
<dbReference type="SUPFAM" id="SSF55874">
    <property type="entry name" value="ATPase domain of HSP90 chaperone/DNA topoisomerase II/histidine kinase"/>
    <property type="match status" value="1"/>
</dbReference>
<keyword evidence="13" id="KW-1133">Transmembrane helix</keyword>
<dbReference type="CDD" id="cd00082">
    <property type="entry name" value="HisKA"/>
    <property type="match status" value="1"/>
</dbReference>
<evidence type="ECO:0000256" key="4">
    <source>
        <dbReference type="ARBA" id="ARBA00022679"/>
    </source>
</evidence>
<dbReference type="SMART" id="SM00387">
    <property type="entry name" value="HATPase_c"/>
    <property type="match status" value="1"/>
</dbReference>
<dbReference type="SUPFAM" id="SSF47384">
    <property type="entry name" value="Homodimeric domain of signal transducing histidine kinase"/>
    <property type="match status" value="1"/>
</dbReference>
<evidence type="ECO:0000259" key="16">
    <source>
        <dbReference type="PROSITE" id="PS50110"/>
    </source>
</evidence>
<dbReference type="PROSITE" id="PS00041">
    <property type="entry name" value="HTH_ARAC_FAMILY_1"/>
    <property type="match status" value="1"/>
</dbReference>
<dbReference type="PROSITE" id="PS50110">
    <property type="entry name" value="RESPONSE_REGULATORY"/>
    <property type="match status" value="1"/>
</dbReference>
<dbReference type="InterPro" id="IPR009057">
    <property type="entry name" value="Homeodomain-like_sf"/>
</dbReference>
<feature type="transmembrane region" description="Helical" evidence="13">
    <location>
        <begin position="766"/>
        <end position="788"/>
    </location>
</feature>
<keyword evidence="4" id="KW-0808">Transferase</keyword>
<keyword evidence="6" id="KW-0418">Kinase</keyword>
<dbReference type="InterPro" id="IPR001789">
    <property type="entry name" value="Sig_transdc_resp-reg_receiver"/>
</dbReference>
<dbReference type="Pfam" id="PF00072">
    <property type="entry name" value="Response_reg"/>
    <property type="match status" value="1"/>
</dbReference>
<dbReference type="SUPFAM" id="SSF52172">
    <property type="entry name" value="CheY-like"/>
    <property type="match status" value="1"/>
</dbReference>
<dbReference type="Gene3D" id="3.40.50.2300">
    <property type="match status" value="1"/>
</dbReference>
<evidence type="ECO:0000256" key="13">
    <source>
        <dbReference type="SAM" id="Phobius"/>
    </source>
</evidence>
<keyword evidence="11" id="KW-0804">Transcription</keyword>
<dbReference type="GO" id="GO:0003700">
    <property type="term" value="F:DNA-binding transcription factor activity"/>
    <property type="evidence" value="ECO:0007669"/>
    <property type="project" value="InterPro"/>
</dbReference>
<dbReference type="EC" id="2.7.13.3" evidence="2"/>
<evidence type="ECO:0000256" key="6">
    <source>
        <dbReference type="ARBA" id="ARBA00022777"/>
    </source>
</evidence>
<dbReference type="GO" id="GO:0000155">
    <property type="term" value="F:phosphorelay sensor kinase activity"/>
    <property type="evidence" value="ECO:0007669"/>
    <property type="project" value="InterPro"/>
</dbReference>
<evidence type="ECO:0000256" key="5">
    <source>
        <dbReference type="ARBA" id="ARBA00022741"/>
    </source>
</evidence>
<dbReference type="Gene3D" id="1.10.287.130">
    <property type="match status" value="1"/>
</dbReference>
<comment type="caution">
    <text evidence="17">The sequence shown here is derived from an EMBL/GenBank/DDBJ whole genome shotgun (WGS) entry which is preliminary data.</text>
</comment>
<dbReference type="InterPro" id="IPR003661">
    <property type="entry name" value="HisK_dim/P_dom"/>
</dbReference>
<dbReference type="Gene3D" id="2.130.10.10">
    <property type="entry name" value="YVTN repeat-like/Quinoprotein amine dehydrogenase"/>
    <property type="match status" value="2"/>
</dbReference>
<sequence length="1322" mass="152825">MKHLLTVIFCMIVYITQINARLTFQTFDVKSGISDNYVIAMLRDQYGFMWFATLNGLNRYDGYQCKQYWVTDSDTYSNCFNNISEDASGTIWVRTPDQYFYYNRELDKLESNIEKRLRPLGINDKIEMIHVDYEQNLWCMTGNKLYYYDFQDKKLQELSFPDKELSHIVSRQSYSCLLFSNGEIAQVDWETKTVRKIVQLELPRSGEHRIYMDTRLRLWIYTIYTSNLQCYDIQNRKMFEFPGKETIQSDIVKAIIDDGNGNIWIGTNSKGIYILNEQADNLMHIHRDSGTPFSLSSNHINSFYKDNQDILWVGTTKQGVAFTDLNNTAFEICKTPEQEDISCFQEDRNGKLWLGFDGKGLACYDSKQINYKLFNTHNSNIPSNLIIGSYLDSKGKMWFGSYGGGIFYEQNGIFFPFKQTLEPIEYVRHIADDKYGNLWVGTFMHGLYCIDNGGKITSYTKENSCLYTNTITDLVYSSDHAMLYIGTSTGLYELNTQTQQLAPVKGNDNEVSLIKMHISCLYRDQRGLLWIGTRHGIRIYDEKSRTLTRLSTNDGVSHPYIRGIVEDHNKNMWIATDCGITHIIVVDDPTAQELQYRCYSYFNEDGIGDITFNNYSIYCNRKGEVLMGGTGKYLKIDPNQALYHPNQHKVIFTGLYLANQRVDVEKKMHDGRILLQKNIQLLDEITMDYSDSNFALEISAMDYGTQHKLQFAYRMDAKEEWVSFEGNRIHFNKLSPGIYNLQVKVNELHGSRNPISYMTILVRPPFWLSPVAYVIYMVLFLSGGVVLLRRLRSRHQRILVQQKWELEVAQQHEMDEAKIRFFTNISHDLRTPLSLIITPLEKLIHSEKAGPIKDDLDLMYRNASTLLDEVNQLLDFRKLDQQKVQLSLSYGDITEFIAETCKSFKALSQKHNIELKVCINTSKIEMDFDRNKVQRIISNLLSNAIKYNHDNGSVIVAIDKILAGDGEQIHIQISDTGIGIKNENKDKIFDRFFQEQHISTTYIGSGIGLHIVKEYVTLHGGEIKVEDNHPQGTIFTVILPIAKTLKLNCTEDTSAFDVEEQFHADMSSVDREKNSLLIVEDNDDFRSFLVGCLQEYYQVYEASDGKKALTVLAQQSIHVIISDIMMPVMDGMELCRKIKTDIRYSHIPIILLTARTAEEHILSGLKEGADEYITKPFNLEILLLRIRKLLMWTLKNHDKFKTRDISPSEITISSLDEQLIEKAIRIVEENMDNSEFSVEELSAQIGMSRSGLYKKLMQITGKSPLEFMRILRLKRGRKLLEGSQMNISQISYQVGLSPKQFAKFFKEEFGYLPSEYKKKEEK</sequence>
<name>A0A374MR99_BACUN</name>
<feature type="domain" description="Histidine kinase" evidence="15">
    <location>
        <begin position="824"/>
        <end position="1043"/>
    </location>
</feature>
<dbReference type="GO" id="GO:0043565">
    <property type="term" value="F:sequence-specific DNA binding"/>
    <property type="evidence" value="ECO:0007669"/>
    <property type="project" value="InterPro"/>
</dbReference>
<dbReference type="Gene3D" id="3.30.565.10">
    <property type="entry name" value="Histidine kinase-like ATPase, C-terminal domain"/>
    <property type="match status" value="1"/>
</dbReference>
<dbReference type="SUPFAM" id="SSF63829">
    <property type="entry name" value="Calcium-dependent phosphotriesterase"/>
    <property type="match status" value="1"/>
</dbReference>
<dbReference type="CDD" id="cd17574">
    <property type="entry name" value="REC_OmpR"/>
    <property type="match status" value="1"/>
</dbReference>
<dbReference type="SMART" id="SM00342">
    <property type="entry name" value="HTH_ARAC"/>
    <property type="match status" value="1"/>
</dbReference>
<keyword evidence="13" id="KW-0472">Membrane</keyword>
<feature type="domain" description="Response regulatory" evidence="16">
    <location>
        <begin position="1075"/>
        <end position="1190"/>
    </location>
</feature>
<dbReference type="SMART" id="SM00448">
    <property type="entry name" value="REC"/>
    <property type="match status" value="1"/>
</dbReference>
<organism evidence="17 18">
    <name type="scientific">Bacteroides uniformis</name>
    <dbReference type="NCBI Taxonomy" id="820"/>
    <lineage>
        <taxon>Bacteria</taxon>
        <taxon>Pseudomonadati</taxon>
        <taxon>Bacteroidota</taxon>
        <taxon>Bacteroidia</taxon>
        <taxon>Bacteroidales</taxon>
        <taxon>Bacteroidaceae</taxon>
        <taxon>Bacteroides</taxon>
    </lineage>
</organism>
<evidence type="ECO:0000259" key="15">
    <source>
        <dbReference type="PROSITE" id="PS50109"/>
    </source>
</evidence>
<evidence type="ECO:0000259" key="14">
    <source>
        <dbReference type="PROSITE" id="PS01124"/>
    </source>
</evidence>
<keyword evidence="13" id="KW-0812">Transmembrane</keyword>
<keyword evidence="7" id="KW-0067">ATP-binding</keyword>
<dbReference type="PROSITE" id="PS01124">
    <property type="entry name" value="HTH_ARAC_FAMILY_2"/>
    <property type="match status" value="1"/>
</dbReference>
<dbReference type="FunFam" id="1.10.287.130:FF:000045">
    <property type="entry name" value="Two-component system sensor histidine kinase/response regulator"/>
    <property type="match status" value="1"/>
</dbReference>
<dbReference type="InterPro" id="IPR004358">
    <property type="entry name" value="Sig_transdc_His_kin-like_C"/>
</dbReference>
<dbReference type="Gene3D" id="1.10.10.60">
    <property type="entry name" value="Homeodomain-like"/>
    <property type="match status" value="1"/>
</dbReference>
<evidence type="ECO:0000256" key="12">
    <source>
        <dbReference type="PROSITE-ProRule" id="PRU00169"/>
    </source>
</evidence>
<dbReference type="InterPro" id="IPR003594">
    <property type="entry name" value="HATPase_dom"/>
</dbReference>
<dbReference type="InterPro" id="IPR015943">
    <property type="entry name" value="WD40/YVTN_repeat-like_dom_sf"/>
</dbReference>
<dbReference type="SUPFAM" id="SSF69322">
    <property type="entry name" value="Tricorn protease domain 2"/>
    <property type="match status" value="1"/>
</dbReference>
<dbReference type="InterPro" id="IPR018060">
    <property type="entry name" value="HTH_AraC"/>
</dbReference>
<proteinExistence type="predicted"/>
<evidence type="ECO:0000256" key="10">
    <source>
        <dbReference type="ARBA" id="ARBA00023125"/>
    </source>
</evidence>
<dbReference type="PROSITE" id="PS50109">
    <property type="entry name" value="HIS_KIN"/>
    <property type="match status" value="1"/>
</dbReference>
<dbReference type="GO" id="GO:0005524">
    <property type="term" value="F:ATP binding"/>
    <property type="evidence" value="ECO:0007669"/>
    <property type="project" value="UniProtKB-KW"/>
</dbReference>
<dbReference type="InterPro" id="IPR013783">
    <property type="entry name" value="Ig-like_fold"/>
</dbReference>
<dbReference type="InterPro" id="IPR011110">
    <property type="entry name" value="Reg_prop"/>
</dbReference>
<dbReference type="InterPro" id="IPR011006">
    <property type="entry name" value="CheY-like_superfamily"/>
</dbReference>
<dbReference type="Gene3D" id="2.60.40.10">
    <property type="entry name" value="Immunoglobulins"/>
    <property type="match status" value="1"/>
</dbReference>
<keyword evidence="3 12" id="KW-0597">Phosphoprotein</keyword>
<dbReference type="SUPFAM" id="SSF50960">
    <property type="entry name" value="TolB, C-terminal domain"/>
    <property type="match status" value="1"/>
</dbReference>
<evidence type="ECO:0000256" key="8">
    <source>
        <dbReference type="ARBA" id="ARBA00023012"/>
    </source>
</evidence>
<feature type="domain" description="HTH araC/xylS-type" evidence="14">
    <location>
        <begin position="1221"/>
        <end position="1319"/>
    </location>
</feature>
<dbReference type="InterPro" id="IPR018062">
    <property type="entry name" value="HTH_AraC-typ_CS"/>
</dbReference>
<evidence type="ECO:0000256" key="1">
    <source>
        <dbReference type="ARBA" id="ARBA00000085"/>
    </source>
</evidence>
<evidence type="ECO:0000256" key="7">
    <source>
        <dbReference type="ARBA" id="ARBA00022840"/>
    </source>
</evidence>
<gene>
    <name evidence="17" type="ORF">DXD90_14490</name>
</gene>
<dbReference type="Proteomes" id="UP000263754">
    <property type="component" value="Unassembled WGS sequence"/>
</dbReference>
<evidence type="ECO:0000256" key="2">
    <source>
        <dbReference type="ARBA" id="ARBA00012438"/>
    </source>
</evidence>
<dbReference type="PANTHER" id="PTHR43547:SF2">
    <property type="entry name" value="HYBRID SIGNAL TRANSDUCTION HISTIDINE KINASE C"/>
    <property type="match status" value="1"/>
</dbReference>
<comment type="catalytic activity">
    <reaction evidence="1">
        <text>ATP + protein L-histidine = ADP + protein N-phospho-L-histidine.</text>
        <dbReference type="EC" id="2.7.13.3"/>
    </reaction>
</comment>
<evidence type="ECO:0000313" key="17">
    <source>
        <dbReference type="EMBL" id="RGI73908.1"/>
    </source>
</evidence>
<evidence type="ECO:0000313" key="18">
    <source>
        <dbReference type="Proteomes" id="UP000263754"/>
    </source>
</evidence>
<evidence type="ECO:0000256" key="11">
    <source>
        <dbReference type="ARBA" id="ARBA00023163"/>
    </source>
</evidence>
<dbReference type="InterPro" id="IPR036097">
    <property type="entry name" value="HisK_dim/P_sf"/>
</dbReference>
<dbReference type="Pfam" id="PF07494">
    <property type="entry name" value="Reg_prop"/>
    <property type="match status" value="5"/>
</dbReference>
<protein>
    <recommendedName>
        <fullName evidence="2">histidine kinase</fullName>
        <ecNumber evidence="2">2.7.13.3</ecNumber>
    </recommendedName>
</protein>
<dbReference type="PANTHER" id="PTHR43547">
    <property type="entry name" value="TWO-COMPONENT HISTIDINE KINASE"/>
    <property type="match status" value="1"/>
</dbReference>
<dbReference type="Pfam" id="PF00512">
    <property type="entry name" value="HisKA"/>
    <property type="match status" value="1"/>
</dbReference>
<dbReference type="Pfam" id="PF12833">
    <property type="entry name" value="HTH_18"/>
    <property type="match status" value="1"/>
</dbReference>
<feature type="modified residue" description="4-aspartylphosphate" evidence="12">
    <location>
        <position position="1123"/>
    </location>
</feature>
<keyword evidence="8" id="KW-0902">Two-component regulatory system</keyword>
<reference evidence="17 18" key="1">
    <citation type="submission" date="2018-08" db="EMBL/GenBank/DDBJ databases">
        <title>A genome reference for cultivated species of the human gut microbiota.</title>
        <authorList>
            <person name="Zou Y."/>
            <person name="Xue W."/>
            <person name="Luo G."/>
        </authorList>
    </citation>
    <scope>NUCLEOTIDE SEQUENCE [LARGE SCALE GENOMIC DNA]</scope>
    <source>
        <strain evidence="17 18">TM10-17</strain>
    </source>
</reference>
<dbReference type="FunFam" id="3.30.565.10:FF:000037">
    <property type="entry name" value="Hybrid sensor histidine kinase/response regulator"/>
    <property type="match status" value="1"/>
</dbReference>
<dbReference type="SMART" id="SM00388">
    <property type="entry name" value="HisKA"/>
    <property type="match status" value="1"/>
</dbReference>
<dbReference type="EMBL" id="QSOF01000021">
    <property type="protein sequence ID" value="RGI73908.1"/>
    <property type="molecule type" value="Genomic_DNA"/>
</dbReference>
<dbReference type="Pfam" id="PF02518">
    <property type="entry name" value="HATPase_c"/>
    <property type="match status" value="1"/>
</dbReference>
<dbReference type="InterPro" id="IPR005467">
    <property type="entry name" value="His_kinase_dom"/>
</dbReference>
<accession>A0A374MR99</accession>
<dbReference type="PRINTS" id="PR00344">
    <property type="entry name" value="BCTRLSENSOR"/>
</dbReference>
<keyword evidence="9" id="KW-0805">Transcription regulation</keyword>